<dbReference type="AlphaFoldDB" id="A0A484BMM2"/>
<organism evidence="2 3">
    <name type="scientific">Drosophila navojoa</name>
    <name type="common">Fruit fly</name>
    <dbReference type="NCBI Taxonomy" id="7232"/>
    <lineage>
        <taxon>Eukaryota</taxon>
        <taxon>Metazoa</taxon>
        <taxon>Ecdysozoa</taxon>
        <taxon>Arthropoda</taxon>
        <taxon>Hexapoda</taxon>
        <taxon>Insecta</taxon>
        <taxon>Pterygota</taxon>
        <taxon>Neoptera</taxon>
        <taxon>Endopterygota</taxon>
        <taxon>Diptera</taxon>
        <taxon>Brachycera</taxon>
        <taxon>Muscomorpha</taxon>
        <taxon>Ephydroidea</taxon>
        <taxon>Drosophilidae</taxon>
        <taxon>Drosophila</taxon>
    </lineage>
</organism>
<gene>
    <name evidence="2" type="ORF">AWZ03_003332</name>
</gene>
<evidence type="ECO:0000313" key="2">
    <source>
        <dbReference type="EMBL" id="TDG50116.1"/>
    </source>
</evidence>
<keyword evidence="3" id="KW-1185">Reference proteome</keyword>
<dbReference type="Proteomes" id="UP000295192">
    <property type="component" value="Unassembled WGS sequence"/>
</dbReference>
<protein>
    <submittedName>
        <fullName evidence="2">Uncharacterized protein</fullName>
    </submittedName>
</protein>
<feature type="compositionally biased region" description="Low complexity" evidence="1">
    <location>
        <begin position="104"/>
        <end position="123"/>
    </location>
</feature>
<proteinExistence type="predicted"/>
<reference evidence="2 3" key="1">
    <citation type="journal article" date="2019" name="J. Hered.">
        <title>An Improved Genome Assembly for Drosophila navojoa, the Basal Species in the mojavensis Cluster.</title>
        <authorList>
            <person name="Vanderlinde T."/>
            <person name="Dupim E.G."/>
            <person name="Nazario-Yepiz N.O."/>
            <person name="Carvalho A.B."/>
        </authorList>
    </citation>
    <scope>NUCLEOTIDE SEQUENCE [LARGE SCALE GENOMIC DNA]</scope>
    <source>
        <strain evidence="2">Navoj_Jal97</strain>
        <tissue evidence="2">Whole organism</tissue>
    </source>
</reference>
<feature type="region of interest" description="Disordered" evidence="1">
    <location>
        <begin position="1"/>
        <end position="33"/>
    </location>
</feature>
<accession>A0A484BMM2</accession>
<evidence type="ECO:0000313" key="3">
    <source>
        <dbReference type="Proteomes" id="UP000295192"/>
    </source>
</evidence>
<name>A0A484BMM2_DRONA</name>
<dbReference type="OMA" id="CYYNESS"/>
<feature type="compositionally biased region" description="Polar residues" evidence="1">
    <location>
        <begin position="90"/>
        <end position="103"/>
    </location>
</feature>
<feature type="region of interest" description="Disordered" evidence="1">
    <location>
        <begin position="89"/>
        <end position="123"/>
    </location>
</feature>
<sequence length="123" mass="12805">MLKFCSLRRGQSKPKSTSAAAPPLPAKRVSKSSSLRLQDVALSDAQLLSVLKAQRARGPLILALSSAQTTATKIVEEETEVASCQHCGTPYSTRKTQAEQNGSTTTTTTTTATATVAAAGKPS</sequence>
<comment type="caution">
    <text evidence="2">The sequence shown here is derived from an EMBL/GenBank/DDBJ whole genome shotgun (WGS) entry which is preliminary data.</text>
</comment>
<dbReference type="EMBL" id="LSRL02000017">
    <property type="protein sequence ID" value="TDG50116.1"/>
    <property type="molecule type" value="Genomic_DNA"/>
</dbReference>
<evidence type="ECO:0000256" key="1">
    <source>
        <dbReference type="SAM" id="MobiDB-lite"/>
    </source>
</evidence>